<dbReference type="PANTHER" id="PTHR24006">
    <property type="entry name" value="UBIQUITIN CARBOXYL-TERMINAL HYDROLASE"/>
    <property type="match status" value="1"/>
</dbReference>
<dbReference type="GO" id="GO:0005634">
    <property type="term" value="C:nucleus"/>
    <property type="evidence" value="ECO:0007669"/>
    <property type="project" value="TreeGrafter"/>
</dbReference>
<dbReference type="GO" id="GO:0004843">
    <property type="term" value="F:cysteine-type deubiquitinase activity"/>
    <property type="evidence" value="ECO:0007669"/>
    <property type="project" value="UniProtKB-EC"/>
</dbReference>
<evidence type="ECO:0000256" key="6">
    <source>
        <dbReference type="ARBA" id="ARBA00022801"/>
    </source>
</evidence>
<reference evidence="11" key="3">
    <citation type="submission" date="2024-01" db="EMBL/GenBank/DDBJ databases">
        <authorList>
            <person name="Coelho M.A."/>
            <person name="David-Palma M."/>
            <person name="Shea T."/>
            <person name="Sun S."/>
            <person name="Cuomo C.A."/>
            <person name="Heitman J."/>
        </authorList>
    </citation>
    <scope>NUCLEOTIDE SEQUENCE</scope>
    <source>
        <strain evidence="11">CBS 7841</strain>
    </source>
</reference>
<keyword evidence="5" id="KW-0833">Ubl conjugation pathway</keyword>
<evidence type="ECO:0000256" key="5">
    <source>
        <dbReference type="ARBA" id="ARBA00022786"/>
    </source>
</evidence>
<feature type="domain" description="USP" evidence="10">
    <location>
        <begin position="115"/>
        <end position="385"/>
    </location>
</feature>
<protein>
    <recommendedName>
        <fullName evidence="3">ubiquitinyl hydrolase 1</fullName>
        <ecNumber evidence="3">3.4.19.12</ecNumber>
    </recommendedName>
</protein>
<comment type="catalytic activity">
    <reaction evidence="1">
        <text>Thiol-dependent hydrolysis of ester, thioester, amide, peptide and isopeptide bonds formed by the C-terminal Gly of ubiquitin (a 76-residue protein attached to proteins as an intracellular targeting signal).</text>
        <dbReference type="EC" id="3.4.19.12"/>
    </reaction>
</comment>
<dbReference type="EMBL" id="CP143786">
    <property type="protein sequence ID" value="WVN87735.1"/>
    <property type="molecule type" value="Genomic_DNA"/>
</dbReference>
<dbReference type="GeneID" id="91087141"/>
<evidence type="ECO:0000256" key="3">
    <source>
        <dbReference type="ARBA" id="ARBA00012759"/>
    </source>
</evidence>
<evidence type="ECO:0000259" key="10">
    <source>
        <dbReference type="PROSITE" id="PS50235"/>
    </source>
</evidence>
<dbReference type="RefSeq" id="XP_066068435.1">
    <property type="nucleotide sequence ID" value="XM_066212338.1"/>
</dbReference>
<dbReference type="InterPro" id="IPR018200">
    <property type="entry name" value="USP_CS"/>
</dbReference>
<evidence type="ECO:0000259" key="9">
    <source>
        <dbReference type="PROSITE" id="PS50053"/>
    </source>
</evidence>
<dbReference type="PROSITE" id="PS50235">
    <property type="entry name" value="USP_3"/>
    <property type="match status" value="1"/>
</dbReference>
<dbReference type="InterPro" id="IPR038765">
    <property type="entry name" value="Papain-like_cys_pep_sf"/>
</dbReference>
<organism evidence="11 12">
    <name type="scientific">Cryptococcus depauperatus CBS 7841</name>
    <dbReference type="NCBI Taxonomy" id="1295531"/>
    <lineage>
        <taxon>Eukaryota</taxon>
        <taxon>Fungi</taxon>
        <taxon>Dikarya</taxon>
        <taxon>Basidiomycota</taxon>
        <taxon>Agaricomycotina</taxon>
        <taxon>Tremellomycetes</taxon>
        <taxon>Tremellales</taxon>
        <taxon>Cryptococcaceae</taxon>
        <taxon>Cryptococcus</taxon>
    </lineage>
</organism>
<keyword evidence="12" id="KW-1185">Reference proteome</keyword>
<dbReference type="AlphaFoldDB" id="A0AAJ8M0S3"/>
<keyword evidence="4" id="KW-0645">Protease</keyword>
<feature type="region of interest" description="Disordered" evidence="8">
    <location>
        <begin position="356"/>
        <end position="375"/>
    </location>
</feature>
<dbReference type="InterPro" id="IPR029071">
    <property type="entry name" value="Ubiquitin-like_domsf"/>
</dbReference>
<evidence type="ECO:0000256" key="4">
    <source>
        <dbReference type="ARBA" id="ARBA00022670"/>
    </source>
</evidence>
<evidence type="ECO:0000256" key="2">
    <source>
        <dbReference type="ARBA" id="ARBA00009085"/>
    </source>
</evidence>
<dbReference type="Gene3D" id="3.10.20.90">
    <property type="entry name" value="Phosphatidylinositol 3-kinase Catalytic Subunit, Chain A, domain 1"/>
    <property type="match status" value="1"/>
</dbReference>
<dbReference type="InterPro" id="IPR028889">
    <property type="entry name" value="USP"/>
</dbReference>
<feature type="domain" description="Ubiquitin-like" evidence="9">
    <location>
        <begin position="787"/>
        <end position="855"/>
    </location>
</feature>
<dbReference type="PANTHER" id="PTHR24006:SF888">
    <property type="entry name" value="UBIQUITIN CARBOXYL-TERMINAL HYDROLASE 30"/>
    <property type="match status" value="1"/>
</dbReference>
<sequence>MAKQSIQSRSQDWDWVGTEIQSASQITLSHRRRAAGLSGAKPCLLDSQKDDKQKNSSTSRLNKKGKDSLCKARSCRKNYQCYNWLKMEHYQNPGARKDYVYERMGAVSEEREGPAGLLNLGATCYTSPLYHLALVFAMLEYSDRRIVDPLCLIHALRLKESDQQDAAEFSKLFLSLIASEFSKHANLDVRSLVTDQFEGTMRYITQCECGYESATETTFLELELDLQDNTTLQNQLETMMQPELLDDDNRYNCPQCQQNRKATRRQVPVKLPPVIHFSLMRFVYDSISMSRKKINANIKYPKEIVLGNSYYDLRGVISHTGSSAHYGHFICETYDEIDDTWYICDDELVISKPERPRKKTRLNRPNSGDNEESSKDAYMLVYSRRDGKIFPREPPKNVMNRVEEENALFRQQRDKEGVQMQAFYDEWEHIKGAKMDFVKSLPGTDYIVPREALLKWMETKEFQRLYVQFDYSSILCSHFQIDPTKTFDVLTISWNAHEKLTQYFDPPEIDICRICIEKGFMVRLDKARRQAVLARFNELNSLEEADQWCLPKLWLSHWRNGKLPPDALPISEDYTLLCPHNEPSPKMPAWTTVNSQALAFLQSIFGPFPSIQSTYIACPTCSQDADADIQKIKDWKSDVKIDRLIKRNLDPSPPAFGIDYYVLPETFLKAWGRYTKAPGEKRPSLQMNLCQHGLLDFDPQMEKPRIINEAGWKLICQKYGNHVPITVKFGAKPTKGKRTTITSFSPAVCEPCRVHRLSSYTEVCVSIVLRAALEDADDVDIPPKRIFSYSYRSLSKSYQVYTSGENSVLSLKANIFSQTGLVPLLQDLYYKNRKLDNEETLIEMGYLNGDEMTLIQVEEDKQFDEDSDKVNEKEGFGDTGLLFRITCPDCTYENEGTANCCKLCSTLL</sequence>
<dbReference type="Proteomes" id="UP000094043">
    <property type="component" value="Chromosome 3"/>
</dbReference>
<dbReference type="Pfam" id="PF00443">
    <property type="entry name" value="UCH"/>
    <property type="match status" value="1"/>
</dbReference>
<dbReference type="GO" id="GO:0006508">
    <property type="term" value="P:proteolysis"/>
    <property type="evidence" value="ECO:0007669"/>
    <property type="project" value="UniProtKB-KW"/>
</dbReference>
<keyword evidence="7" id="KW-0788">Thiol protease</keyword>
<dbReference type="SUPFAM" id="SSF54001">
    <property type="entry name" value="Cysteine proteinases"/>
    <property type="match status" value="1"/>
</dbReference>
<dbReference type="InterPro" id="IPR000626">
    <property type="entry name" value="Ubiquitin-like_dom"/>
</dbReference>
<evidence type="ECO:0000256" key="1">
    <source>
        <dbReference type="ARBA" id="ARBA00000707"/>
    </source>
</evidence>
<dbReference type="KEGG" id="cdep:91087141"/>
<dbReference type="SUPFAM" id="SSF54236">
    <property type="entry name" value="Ubiquitin-like"/>
    <property type="match status" value="1"/>
</dbReference>
<dbReference type="CDD" id="cd17039">
    <property type="entry name" value="Ubl_ubiquitin_like"/>
    <property type="match status" value="1"/>
</dbReference>
<dbReference type="InterPro" id="IPR050164">
    <property type="entry name" value="Peptidase_C19"/>
</dbReference>
<dbReference type="PROSITE" id="PS00973">
    <property type="entry name" value="USP_2"/>
    <property type="match status" value="1"/>
</dbReference>
<reference evidence="11" key="1">
    <citation type="submission" date="2016-06" db="EMBL/GenBank/DDBJ databases">
        <authorList>
            <person name="Cuomo C."/>
            <person name="Litvintseva A."/>
            <person name="Heitman J."/>
            <person name="Chen Y."/>
            <person name="Sun S."/>
            <person name="Springer D."/>
            <person name="Dromer F."/>
            <person name="Young S."/>
            <person name="Zeng Q."/>
            <person name="Chapman S."/>
            <person name="Gujja S."/>
            <person name="Saif S."/>
            <person name="Birren B."/>
        </authorList>
    </citation>
    <scope>NUCLEOTIDE SEQUENCE</scope>
    <source>
        <strain evidence="11">CBS 7841</strain>
    </source>
</reference>
<gene>
    <name evidence="11" type="ORF">L203_102930</name>
</gene>
<dbReference type="GO" id="GO:0005829">
    <property type="term" value="C:cytosol"/>
    <property type="evidence" value="ECO:0007669"/>
    <property type="project" value="TreeGrafter"/>
</dbReference>
<dbReference type="EC" id="3.4.19.12" evidence="3"/>
<dbReference type="InterPro" id="IPR001394">
    <property type="entry name" value="Peptidase_C19_UCH"/>
</dbReference>
<reference evidence="11" key="2">
    <citation type="journal article" date="2022" name="Elife">
        <title>Obligate sexual reproduction of a homothallic fungus closely related to the Cryptococcus pathogenic species complex.</title>
        <authorList>
            <person name="Passer A.R."/>
            <person name="Clancey S.A."/>
            <person name="Shea T."/>
            <person name="David-Palma M."/>
            <person name="Averette A.F."/>
            <person name="Boekhout T."/>
            <person name="Porcel B.M."/>
            <person name="Nowrousian M."/>
            <person name="Cuomo C.A."/>
            <person name="Sun S."/>
            <person name="Heitman J."/>
            <person name="Coelho M.A."/>
        </authorList>
    </citation>
    <scope>NUCLEOTIDE SEQUENCE</scope>
    <source>
        <strain evidence="11">CBS 7841</strain>
    </source>
</reference>
<evidence type="ECO:0000256" key="7">
    <source>
        <dbReference type="ARBA" id="ARBA00022807"/>
    </source>
</evidence>
<accession>A0AAJ8M0S3</accession>
<dbReference type="Gene3D" id="3.90.70.10">
    <property type="entry name" value="Cysteine proteinases"/>
    <property type="match status" value="1"/>
</dbReference>
<evidence type="ECO:0000313" key="11">
    <source>
        <dbReference type="EMBL" id="WVN87735.1"/>
    </source>
</evidence>
<name>A0AAJ8M0S3_9TREE</name>
<dbReference type="GO" id="GO:0016579">
    <property type="term" value="P:protein deubiquitination"/>
    <property type="evidence" value="ECO:0007669"/>
    <property type="project" value="InterPro"/>
</dbReference>
<feature type="region of interest" description="Disordered" evidence="8">
    <location>
        <begin position="42"/>
        <end position="65"/>
    </location>
</feature>
<proteinExistence type="inferred from homology"/>
<keyword evidence="6" id="KW-0378">Hydrolase</keyword>
<evidence type="ECO:0000313" key="12">
    <source>
        <dbReference type="Proteomes" id="UP000094043"/>
    </source>
</evidence>
<comment type="similarity">
    <text evidence="2">Belongs to the peptidase C19 family.</text>
</comment>
<dbReference type="PROSITE" id="PS50053">
    <property type="entry name" value="UBIQUITIN_2"/>
    <property type="match status" value="1"/>
</dbReference>
<evidence type="ECO:0000256" key="8">
    <source>
        <dbReference type="SAM" id="MobiDB-lite"/>
    </source>
</evidence>